<keyword evidence="4" id="KW-1185">Reference proteome</keyword>
<gene>
    <name evidence="3" type="ORF">AMATHDRAFT_64711</name>
</gene>
<evidence type="ECO:0000313" key="3">
    <source>
        <dbReference type="EMBL" id="PFH48766.1"/>
    </source>
</evidence>
<dbReference type="EMBL" id="KZ302051">
    <property type="protein sequence ID" value="PFH48766.1"/>
    <property type="molecule type" value="Genomic_DNA"/>
</dbReference>
<feature type="compositionally biased region" description="Low complexity" evidence="1">
    <location>
        <begin position="343"/>
        <end position="370"/>
    </location>
</feature>
<feature type="compositionally biased region" description="Low complexity" evidence="1">
    <location>
        <begin position="242"/>
        <end position="265"/>
    </location>
</feature>
<dbReference type="Proteomes" id="UP000242287">
    <property type="component" value="Unassembled WGS sequence"/>
</dbReference>
<dbReference type="STRING" id="703135.A0A2A9NLY2"/>
<feature type="compositionally biased region" description="Low complexity" evidence="1">
    <location>
        <begin position="290"/>
        <end position="301"/>
    </location>
</feature>
<name>A0A2A9NLY2_9AGAR</name>
<keyword evidence="2" id="KW-0472">Membrane</keyword>
<protein>
    <submittedName>
        <fullName evidence="3">Uncharacterized protein</fullName>
    </submittedName>
</protein>
<organism evidence="3 4">
    <name type="scientific">Amanita thiersii Skay4041</name>
    <dbReference type="NCBI Taxonomy" id="703135"/>
    <lineage>
        <taxon>Eukaryota</taxon>
        <taxon>Fungi</taxon>
        <taxon>Dikarya</taxon>
        <taxon>Basidiomycota</taxon>
        <taxon>Agaricomycotina</taxon>
        <taxon>Agaricomycetes</taxon>
        <taxon>Agaricomycetidae</taxon>
        <taxon>Agaricales</taxon>
        <taxon>Pluteineae</taxon>
        <taxon>Amanitaceae</taxon>
        <taxon>Amanita</taxon>
    </lineage>
</organism>
<evidence type="ECO:0000256" key="1">
    <source>
        <dbReference type="SAM" id="MobiDB-lite"/>
    </source>
</evidence>
<evidence type="ECO:0000313" key="4">
    <source>
        <dbReference type="Proteomes" id="UP000242287"/>
    </source>
</evidence>
<sequence length="493" mass="53617">MTAATLRSLYNRATRAFLHREISLTHSLIQSAFSIIHPPSSLPDTLTDFRRKWDILRITLETLVYSSPPPPKTVLPDELNRNALQAPRALLKSMYTRSLALFTPTDGTLPNVPPNAAYLPSSVLLTLVYSSIKLNCPDAGQYIIEEWLARRDPLLQFDSSITGDPEGDGYAKVLEAYCLQILPKLEMWSDAREFLEYETELPEVFRNNLRTTLNNLHNQALAARQTAARQRHIPSPSPSTPKPRSSSPTPSLSSSSSYSTNSTHTIKASKPQNRNHLNSPSTFSNHQNGSSSSIASDTTATPNGYAGTRNSRHVPNGNHDPNHHHHGSARYKSVTATSDRARSSSSSHRTTSSSSPWSSHPFGSSHPPSTAFDSSTNPSTFALVKASLGPYLTLPKISTLLIIFVLFPVISFILRMRRRRQGRIGSGSGGSVTPLKNGSSGLSATGMASNADLVRKRLQLSGAGGDGNLVGKVWTEVVRMLVDTVKMAGSGLV</sequence>
<reference evidence="3 4" key="1">
    <citation type="submission" date="2014-02" db="EMBL/GenBank/DDBJ databases">
        <title>Transposable element dynamics among asymbiotic and ectomycorrhizal Amanita fungi.</title>
        <authorList>
            <consortium name="DOE Joint Genome Institute"/>
            <person name="Hess J."/>
            <person name="Skrede I."/>
            <person name="Wolfe B."/>
            <person name="LaButti K."/>
            <person name="Ohm R.A."/>
            <person name="Grigoriev I.V."/>
            <person name="Pringle A."/>
        </authorList>
    </citation>
    <scope>NUCLEOTIDE SEQUENCE [LARGE SCALE GENOMIC DNA]</scope>
    <source>
        <strain evidence="3 4">SKay4041</strain>
    </source>
</reference>
<feature type="compositionally biased region" description="Polar residues" evidence="1">
    <location>
        <begin position="270"/>
        <end position="289"/>
    </location>
</feature>
<accession>A0A2A9NLY2</accession>
<dbReference type="AlphaFoldDB" id="A0A2A9NLY2"/>
<keyword evidence="2" id="KW-0812">Transmembrane</keyword>
<proteinExistence type="predicted"/>
<evidence type="ECO:0000256" key="2">
    <source>
        <dbReference type="SAM" id="Phobius"/>
    </source>
</evidence>
<keyword evidence="2" id="KW-1133">Transmembrane helix</keyword>
<feature type="region of interest" description="Disordered" evidence="1">
    <location>
        <begin position="222"/>
        <end position="375"/>
    </location>
</feature>
<feature type="transmembrane region" description="Helical" evidence="2">
    <location>
        <begin position="397"/>
        <end position="414"/>
    </location>
</feature>
<dbReference type="OrthoDB" id="3981028at2759"/>